<evidence type="ECO:0000256" key="1">
    <source>
        <dbReference type="SAM" id="MobiDB-lite"/>
    </source>
</evidence>
<organism evidence="3 4">
    <name type="scientific">Aplysia californica</name>
    <name type="common">California sea hare</name>
    <dbReference type="NCBI Taxonomy" id="6500"/>
    <lineage>
        <taxon>Eukaryota</taxon>
        <taxon>Metazoa</taxon>
        <taxon>Spiralia</taxon>
        <taxon>Lophotrochozoa</taxon>
        <taxon>Mollusca</taxon>
        <taxon>Gastropoda</taxon>
        <taxon>Heterobranchia</taxon>
        <taxon>Euthyneura</taxon>
        <taxon>Tectipleura</taxon>
        <taxon>Aplysiida</taxon>
        <taxon>Aplysioidea</taxon>
        <taxon>Aplysiidae</taxon>
        <taxon>Aplysia</taxon>
    </lineage>
</organism>
<feature type="compositionally biased region" description="Basic and acidic residues" evidence="1">
    <location>
        <begin position="286"/>
        <end position="299"/>
    </location>
</feature>
<sequence length="425" mass="47359">MDVVDCADSLTASALNVQIQEMRGVEQTEVPRPHTSFVDSESETNTAEVLSEAHDVIERMGAFSVLGNDAPRNVVERESPEQCSLEQRVGQECQACTVPLPLELMSQGSTPQQNTGHSTAVLDSVIKGLGGGSESNPRTGDDVVCLMLQQILQAGRLAECCVQAERERVGADLERERAAVRAERERVNSLVDSERAALMLERERSWGLIQSERERHALQLERQLTSELRQELRANGEFSQRQREQCKTQGRGHGRANGSVEAELRAPVKELMTNEMLDNFKQKLDQHGNDVKTQRKEQKCNTNRMPSKFKSENHRVGDGDSDENCTWERKSPKSESWARKKLNDDAMKSQREDGGGRVSATRGETLATKAMCDVINENCYQIHQAVCGQQHILLMTCCLVVGLVFAHIFNVCGAFGWTAVLQHTK</sequence>
<keyword evidence="2" id="KW-0472">Membrane</keyword>
<accession>A0ABM0JLS9</accession>
<proteinExistence type="predicted"/>
<protein>
    <submittedName>
        <fullName evidence="4">Uncharacterized protein LOC101852317</fullName>
    </submittedName>
</protein>
<keyword evidence="2" id="KW-1133">Transmembrane helix</keyword>
<gene>
    <name evidence="4" type="primary">LOC101852317</name>
</gene>
<feature type="compositionally biased region" description="Basic and acidic residues" evidence="1">
    <location>
        <begin position="326"/>
        <end position="355"/>
    </location>
</feature>
<feature type="region of interest" description="Disordered" evidence="1">
    <location>
        <begin position="286"/>
        <end position="360"/>
    </location>
</feature>
<feature type="compositionally biased region" description="Basic and acidic residues" evidence="1">
    <location>
        <begin position="234"/>
        <end position="246"/>
    </location>
</feature>
<dbReference type="Proteomes" id="UP000694888">
    <property type="component" value="Unplaced"/>
</dbReference>
<keyword evidence="2" id="KW-0812">Transmembrane</keyword>
<keyword evidence="3" id="KW-1185">Reference proteome</keyword>
<dbReference type="GeneID" id="101852317"/>
<feature type="transmembrane region" description="Helical" evidence="2">
    <location>
        <begin position="392"/>
        <end position="420"/>
    </location>
</feature>
<evidence type="ECO:0000313" key="3">
    <source>
        <dbReference type="Proteomes" id="UP000694888"/>
    </source>
</evidence>
<evidence type="ECO:0000313" key="4">
    <source>
        <dbReference type="RefSeq" id="XP_005096675.1"/>
    </source>
</evidence>
<feature type="compositionally biased region" description="Basic and acidic residues" evidence="1">
    <location>
        <begin position="309"/>
        <end position="318"/>
    </location>
</feature>
<name>A0ABM0JLS9_APLCA</name>
<feature type="region of interest" description="Disordered" evidence="1">
    <location>
        <begin position="234"/>
        <end position="258"/>
    </location>
</feature>
<reference evidence="4" key="1">
    <citation type="submission" date="2025-08" db="UniProtKB">
        <authorList>
            <consortium name="RefSeq"/>
        </authorList>
    </citation>
    <scope>IDENTIFICATION</scope>
</reference>
<dbReference type="RefSeq" id="XP_005096675.1">
    <property type="nucleotide sequence ID" value="XM_005096618.3"/>
</dbReference>
<evidence type="ECO:0000256" key="2">
    <source>
        <dbReference type="SAM" id="Phobius"/>
    </source>
</evidence>